<comment type="caution">
    <text evidence="2">The sequence shown here is derived from an EMBL/GenBank/DDBJ whole genome shotgun (WGS) entry which is preliminary data.</text>
</comment>
<evidence type="ECO:0008006" key="4">
    <source>
        <dbReference type="Google" id="ProtNLM"/>
    </source>
</evidence>
<keyword evidence="3" id="KW-1185">Reference proteome</keyword>
<dbReference type="AlphaFoldDB" id="M5EUZ0"/>
<gene>
    <name evidence="2" type="ORF">MESS2_790086</name>
</gene>
<evidence type="ECO:0000313" key="3">
    <source>
        <dbReference type="Proteomes" id="UP000012062"/>
    </source>
</evidence>
<sequence length="82" mass="9397">MIRFQQSARPRNDTPAHLFTVGQTVRMKSRTGLVQKTVELFQIKSKLPVKDGSPQYRIRSDQETHERVTTEDNLEVADDPAT</sequence>
<reference evidence="2 3" key="1">
    <citation type="submission" date="2013-02" db="EMBL/GenBank/DDBJ databases">
        <authorList>
            <person name="Genoscope - CEA"/>
        </authorList>
    </citation>
    <scope>NUCLEOTIDE SEQUENCE [LARGE SCALE GENOMIC DNA]</scope>
    <source>
        <strain evidence="2 3">STM 2683</strain>
    </source>
</reference>
<dbReference type="STRING" id="1297569.MESS2_790086"/>
<evidence type="ECO:0000256" key="1">
    <source>
        <dbReference type="SAM" id="MobiDB-lite"/>
    </source>
</evidence>
<dbReference type="eggNOG" id="ENOG5033AZ6">
    <property type="taxonomic scope" value="Bacteria"/>
</dbReference>
<dbReference type="EMBL" id="CAUM01000149">
    <property type="protein sequence ID" value="CCV08794.1"/>
    <property type="molecule type" value="Genomic_DNA"/>
</dbReference>
<proteinExistence type="predicted"/>
<evidence type="ECO:0000313" key="2">
    <source>
        <dbReference type="EMBL" id="CCV08794.1"/>
    </source>
</evidence>
<protein>
    <recommendedName>
        <fullName evidence="4">Hypervirulence associated protein TUDOR domain-containing protein</fullName>
    </recommendedName>
</protein>
<dbReference type="Proteomes" id="UP000012062">
    <property type="component" value="Unassembled WGS sequence"/>
</dbReference>
<name>M5EUZ0_9HYPH</name>
<feature type="compositionally biased region" description="Basic and acidic residues" evidence="1">
    <location>
        <begin position="58"/>
        <end position="70"/>
    </location>
</feature>
<dbReference type="OrthoDB" id="8020021at2"/>
<feature type="region of interest" description="Disordered" evidence="1">
    <location>
        <begin position="51"/>
        <end position="82"/>
    </location>
</feature>
<accession>M5EUZ0</accession>
<organism evidence="2 3">
    <name type="scientific">Mesorhizobium metallidurans STM 2683</name>
    <dbReference type="NCBI Taxonomy" id="1297569"/>
    <lineage>
        <taxon>Bacteria</taxon>
        <taxon>Pseudomonadati</taxon>
        <taxon>Pseudomonadota</taxon>
        <taxon>Alphaproteobacteria</taxon>
        <taxon>Hyphomicrobiales</taxon>
        <taxon>Phyllobacteriaceae</taxon>
        <taxon>Mesorhizobium</taxon>
    </lineage>
</organism>
<feature type="compositionally biased region" description="Acidic residues" evidence="1">
    <location>
        <begin position="72"/>
        <end position="82"/>
    </location>
</feature>
<dbReference type="RefSeq" id="WP_008877663.1">
    <property type="nucleotide sequence ID" value="NZ_CAUM01000149.1"/>
</dbReference>